<evidence type="ECO:0000256" key="11">
    <source>
        <dbReference type="ARBA" id="ARBA00093666"/>
    </source>
</evidence>
<protein>
    <recommendedName>
        <fullName evidence="11">Murein endopeptidase K</fullName>
    </recommendedName>
</protein>
<evidence type="ECO:0000256" key="8">
    <source>
        <dbReference type="ARBA" id="ARBA00023049"/>
    </source>
</evidence>
<comment type="cofactor">
    <cofactor evidence="1">
        <name>Zn(2+)</name>
        <dbReference type="ChEBI" id="CHEBI:29105"/>
    </cofactor>
</comment>
<reference evidence="13 14" key="1">
    <citation type="submission" date="2019-03" db="EMBL/GenBank/DDBJ databases">
        <title>Genomic Encyclopedia of Type Strains, Phase IV (KMG-IV): sequencing the most valuable type-strain genomes for metagenomic binning, comparative biology and taxonomic classification.</title>
        <authorList>
            <person name="Goeker M."/>
        </authorList>
    </citation>
    <scope>NUCLEOTIDE SEQUENCE [LARGE SCALE GENOMIC DNA]</scope>
    <source>
        <strain evidence="13 14">DSM 25287</strain>
    </source>
</reference>
<keyword evidence="14" id="KW-1185">Reference proteome</keyword>
<feature type="compositionally biased region" description="Low complexity" evidence="12">
    <location>
        <begin position="49"/>
        <end position="69"/>
    </location>
</feature>
<dbReference type="InterPro" id="IPR010275">
    <property type="entry name" value="MepK"/>
</dbReference>
<keyword evidence="5" id="KW-0732">Signal</keyword>
<keyword evidence="8" id="KW-0482">Metalloprotease</keyword>
<keyword evidence="6" id="KW-0378">Hydrolase</keyword>
<dbReference type="PROSITE" id="PS51318">
    <property type="entry name" value="TAT"/>
    <property type="match status" value="1"/>
</dbReference>
<evidence type="ECO:0000256" key="12">
    <source>
        <dbReference type="SAM" id="MobiDB-lite"/>
    </source>
</evidence>
<comment type="caution">
    <text evidence="13">The sequence shown here is derived from an EMBL/GenBank/DDBJ whole genome shotgun (WGS) entry which is preliminary data.</text>
</comment>
<accession>A0A4R2LAE0</accession>
<sequence length="312" mass="34036">MHVLDDAAEETEAEACPPRRGFLRLAAAAVGTLVAAPVLAKTTPPPAGKTSTSQKQAATAARSSASTTRVAAKPAAADSRTSKLRNVDTSGRRITERSSRVREVYKPHLRSREGLARAERENLGHTSRGSVAHVQPVADTTSLQAPVIHTEAKTLTPDIAFRSGDRAISLYAPNTGEAIRSVFWTPRTGYVSQSIKELSWALRDHHNDEFKLFDERAFDIVYAMQLLMGTTRETHVISGYRSPETNSLLREESRGVAKNSFHIQARAVDLRMPGVSLAMMHRAALSLRAGGVGYYPRSNFIHVDTGPVRSWG</sequence>
<dbReference type="GO" id="GO:0071555">
    <property type="term" value="P:cell wall organization"/>
    <property type="evidence" value="ECO:0007669"/>
    <property type="project" value="UniProtKB-KW"/>
</dbReference>
<keyword evidence="7" id="KW-0862">Zinc</keyword>
<dbReference type="Proteomes" id="UP000295765">
    <property type="component" value="Unassembled WGS sequence"/>
</dbReference>
<dbReference type="RefSeq" id="WP_132544381.1">
    <property type="nucleotide sequence ID" value="NZ_SLWY01000017.1"/>
</dbReference>
<dbReference type="SUPFAM" id="SSF55166">
    <property type="entry name" value="Hedgehog/DD-peptidase"/>
    <property type="match status" value="1"/>
</dbReference>
<dbReference type="GO" id="GO:0006508">
    <property type="term" value="P:proteolysis"/>
    <property type="evidence" value="ECO:0007669"/>
    <property type="project" value="UniProtKB-KW"/>
</dbReference>
<keyword evidence="4" id="KW-0479">Metal-binding</keyword>
<dbReference type="CDD" id="cd14844">
    <property type="entry name" value="Zn-DD-carboxypeptidase_like"/>
    <property type="match status" value="1"/>
</dbReference>
<proteinExistence type="inferred from homology"/>
<evidence type="ECO:0000313" key="14">
    <source>
        <dbReference type="Proteomes" id="UP000295765"/>
    </source>
</evidence>
<dbReference type="AlphaFoldDB" id="A0A4R2LAE0"/>
<dbReference type="GO" id="GO:0046872">
    <property type="term" value="F:metal ion binding"/>
    <property type="evidence" value="ECO:0007669"/>
    <property type="project" value="UniProtKB-KW"/>
</dbReference>
<evidence type="ECO:0000256" key="1">
    <source>
        <dbReference type="ARBA" id="ARBA00001947"/>
    </source>
</evidence>
<evidence type="ECO:0000256" key="5">
    <source>
        <dbReference type="ARBA" id="ARBA00022729"/>
    </source>
</evidence>
<evidence type="ECO:0000313" key="13">
    <source>
        <dbReference type="EMBL" id="TCO79738.1"/>
    </source>
</evidence>
<evidence type="ECO:0000256" key="3">
    <source>
        <dbReference type="ARBA" id="ARBA00022670"/>
    </source>
</evidence>
<evidence type="ECO:0000256" key="7">
    <source>
        <dbReference type="ARBA" id="ARBA00022833"/>
    </source>
</evidence>
<evidence type="ECO:0000256" key="4">
    <source>
        <dbReference type="ARBA" id="ARBA00022723"/>
    </source>
</evidence>
<dbReference type="PANTHER" id="PTHR37425:SF1">
    <property type="entry name" value="OUTER MEMBRANE PROTEIN"/>
    <property type="match status" value="1"/>
</dbReference>
<dbReference type="Pfam" id="PF05951">
    <property type="entry name" value="Peptidase_M15_2"/>
    <property type="match status" value="1"/>
</dbReference>
<dbReference type="PANTHER" id="PTHR37425">
    <property type="match status" value="1"/>
</dbReference>
<dbReference type="InterPro" id="IPR006311">
    <property type="entry name" value="TAT_signal"/>
</dbReference>
<evidence type="ECO:0000256" key="2">
    <source>
        <dbReference type="ARBA" id="ARBA00004776"/>
    </source>
</evidence>
<evidence type="ECO:0000256" key="9">
    <source>
        <dbReference type="ARBA" id="ARBA00023316"/>
    </source>
</evidence>
<dbReference type="EMBL" id="SLWY01000017">
    <property type="protein sequence ID" value="TCO79738.1"/>
    <property type="molecule type" value="Genomic_DNA"/>
</dbReference>
<evidence type="ECO:0000256" key="10">
    <source>
        <dbReference type="ARBA" id="ARBA00093448"/>
    </source>
</evidence>
<keyword evidence="9" id="KW-0961">Cell wall biogenesis/degradation</keyword>
<gene>
    <name evidence="13" type="ORF">EV699_11747</name>
</gene>
<name>A0A4R2LAE0_9GAMM</name>
<dbReference type="Gene3D" id="3.30.1380.10">
    <property type="match status" value="1"/>
</dbReference>
<feature type="region of interest" description="Disordered" evidence="12">
    <location>
        <begin position="40"/>
        <end position="93"/>
    </location>
</feature>
<dbReference type="InterPro" id="IPR009045">
    <property type="entry name" value="Zn_M74/Hedgehog-like"/>
</dbReference>
<dbReference type="GO" id="GO:0008237">
    <property type="term" value="F:metallopeptidase activity"/>
    <property type="evidence" value="ECO:0007669"/>
    <property type="project" value="UniProtKB-KW"/>
</dbReference>
<comment type="similarity">
    <text evidence="10">Belongs to the peptidase M15 family.</text>
</comment>
<dbReference type="OrthoDB" id="9782994at2"/>
<keyword evidence="3" id="KW-0645">Protease</keyword>
<evidence type="ECO:0000256" key="6">
    <source>
        <dbReference type="ARBA" id="ARBA00022801"/>
    </source>
</evidence>
<comment type="pathway">
    <text evidence="2">Cell wall biogenesis; cell wall polysaccharide biosynthesis.</text>
</comment>
<organism evidence="13 14">
    <name type="scientific">Plasticicumulans lactativorans</name>
    <dbReference type="NCBI Taxonomy" id="1133106"/>
    <lineage>
        <taxon>Bacteria</taxon>
        <taxon>Pseudomonadati</taxon>
        <taxon>Pseudomonadota</taxon>
        <taxon>Gammaproteobacteria</taxon>
        <taxon>Candidatus Competibacteraceae</taxon>
        <taxon>Plasticicumulans</taxon>
    </lineage>
</organism>